<feature type="domain" description="Thiolase C-terminal" evidence="6">
    <location>
        <begin position="271"/>
        <end position="390"/>
    </location>
</feature>
<protein>
    <submittedName>
        <fullName evidence="7">3-ketoacyl-CoA thiolase</fullName>
        <ecNumber evidence="7">2.3.1.16</ecNumber>
        <ecNumber evidence="7">2.3.1.9</ecNumber>
    </submittedName>
</protein>
<dbReference type="Pfam" id="PF02803">
    <property type="entry name" value="Thiolase_C"/>
    <property type="match status" value="1"/>
</dbReference>
<dbReference type="EC" id="2.3.1.9" evidence="7"/>
<dbReference type="InterPro" id="IPR016039">
    <property type="entry name" value="Thiolase-like"/>
</dbReference>
<dbReference type="EC" id="2.3.1.16" evidence="7"/>
<sequence length="392" mass="39093">MGDEVYLLDYVRTPLGRGRPGGGLHRLSPLDLVSGLLRALAARTPALDPGRVDDVLLGCAAQVGEQGGNPARTATLLAGWGDRVPGATVNRSSVSGLDAVAQAAARIRAGEADLVVAGGVESPSRVAPRADRAPQWDDAELVRRTGAVHPGVAADLTATLDGFTRDDLDAYAAASHRRAAATTTPSLVPFAGLARDELVDGATSAAVLARLPPAYAALGANGQDALALAGRGGPVSVDHVHTAATSAAPADGAALLLLGSARAAHALGRAPRARVVGSALVAGDPATTPFTGPAAMAEVLRRTRFPPDRMAVLALAEVFAAPCLRVRRDFDAGPDRLNPAGGELATGHAAGAAGAIVLGGLLESLERAGGRLGVAGIGGGAGLGAAVLLDRG</sequence>
<evidence type="ECO:0000313" key="8">
    <source>
        <dbReference type="Proteomes" id="UP000019277"/>
    </source>
</evidence>
<organism evidence="7 8">
    <name type="scientific">Actinokineospora spheciospongiae</name>
    <dbReference type="NCBI Taxonomy" id="909613"/>
    <lineage>
        <taxon>Bacteria</taxon>
        <taxon>Bacillati</taxon>
        <taxon>Actinomycetota</taxon>
        <taxon>Actinomycetes</taxon>
        <taxon>Pseudonocardiales</taxon>
        <taxon>Pseudonocardiaceae</taxon>
        <taxon>Actinokineospora</taxon>
    </lineage>
</organism>
<accession>A0A8E2WYY5</accession>
<dbReference type="PANTHER" id="PTHR43365:SF1">
    <property type="entry name" value="ACETYL-COA C-ACYLTRANSFERASE"/>
    <property type="match status" value="1"/>
</dbReference>
<dbReference type="Gene3D" id="3.40.47.10">
    <property type="match status" value="2"/>
</dbReference>
<evidence type="ECO:0000256" key="3">
    <source>
        <dbReference type="ARBA" id="ARBA00023315"/>
    </source>
</evidence>
<reference evidence="7 8" key="1">
    <citation type="journal article" date="2014" name="Genome Announc.">
        <title>Draft Genome Sequence of the Antitrypanosomally Active Sponge-Associated Bacterium Actinokineospora sp. Strain EG49.</title>
        <authorList>
            <person name="Harjes J."/>
            <person name="Ryu T."/>
            <person name="Abdelmohsen U.R."/>
            <person name="Moitinho-Silva L."/>
            <person name="Horn H."/>
            <person name="Ravasi T."/>
            <person name="Hentschel U."/>
        </authorList>
    </citation>
    <scope>NUCLEOTIDE SEQUENCE [LARGE SCALE GENOMIC DNA]</scope>
    <source>
        <strain evidence="7 8">EG49</strain>
    </source>
</reference>
<dbReference type="OrthoDB" id="4440515at2"/>
<dbReference type="PIRSF" id="PIRSF000429">
    <property type="entry name" value="Ac-CoA_Ac_transf"/>
    <property type="match status" value="1"/>
</dbReference>
<dbReference type="GO" id="GO:0003985">
    <property type="term" value="F:acetyl-CoA C-acetyltransferase activity"/>
    <property type="evidence" value="ECO:0007669"/>
    <property type="project" value="UniProtKB-EC"/>
</dbReference>
<dbReference type="PANTHER" id="PTHR43365">
    <property type="entry name" value="BLR7806 PROTEIN"/>
    <property type="match status" value="1"/>
</dbReference>
<evidence type="ECO:0000313" key="7">
    <source>
        <dbReference type="EMBL" id="EWC63099.1"/>
    </source>
</evidence>
<dbReference type="EMBL" id="AYXG01000056">
    <property type="protein sequence ID" value="EWC63099.1"/>
    <property type="molecule type" value="Genomic_DNA"/>
</dbReference>
<keyword evidence="3 4" id="KW-0012">Acyltransferase</keyword>
<dbReference type="NCBIfam" id="TIGR01930">
    <property type="entry name" value="AcCoA-C-Actrans"/>
    <property type="match status" value="1"/>
</dbReference>
<comment type="caution">
    <text evidence="7">The sequence shown here is derived from an EMBL/GenBank/DDBJ whole genome shotgun (WGS) entry which is preliminary data.</text>
</comment>
<accession>W7JAP2</accession>
<feature type="domain" description="Thiolase N-terminal" evidence="5">
    <location>
        <begin position="6"/>
        <end position="216"/>
    </location>
</feature>
<evidence type="ECO:0000256" key="4">
    <source>
        <dbReference type="RuleBase" id="RU003557"/>
    </source>
</evidence>
<keyword evidence="2 4" id="KW-0808">Transferase</keyword>
<gene>
    <name evidence="7" type="ORF">UO65_1593</name>
</gene>
<evidence type="ECO:0000256" key="2">
    <source>
        <dbReference type="ARBA" id="ARBA00022679"/>
    </source>
</evidence>
<proteinExistence type="inferred from homology"/>
<keyword evidence="8" id="KW-1185">Reference proteome</keyword>
<dbReference type="InterPro" id="IPR020616">
    <property type="entry name" value="Thiolase_N"/>
</dbReference>
<dbReference type="RefSeq" id="WP_035280064.1">
    <property type="nucleotide sequence ID" value="NZ_AYXG01000056.1"/>
</dbReference>
<dbReference type="InterPro" id="IPR002155">
    <property type="entry name" value="Thiolase"/>
</dbReference>
<comment type="similarity">
    <text evidence="1 4">Belongs to the thiolase-like superfamily. Thiolase family.</text>
</comment>
<evidence type="ECO:0000256" key="1">
    <source>
        <dbReference type="ARBA" id="ARBA00010982"/>
    </source>
</evidence>
<dbReference type="InterPro" id="IPR020617">
    <property type="entry name" value="Thiolase_C"/>
</dbReference>
<name>W7JAP2_9PSEU</name>
<dbReference type="Pfam" id="PF00108">
    <property type="entry name" value="Thiolase_N"/>
    <property type="match status" value="1"/>
</dbReference>
<dbReference type="Proteomes" id="UP000019277">
    <property type="component" value="Unassembled WGS sequence"/>
</dbReference>
<evidence type="ECO:0000259" key="5">
    <source>
        <dbReference type="Pfam" id="PF00108"/>
    </source>
</evidence>
<dbReference type="SUPFAM" id="SSF53901">
    <property type="entry name" value="Thiolase-like"/>
    <property type="match status" value="2"/>
</dbReference>
<evidence type="ECO:0000259" key="6">
    <source>
        <dbReference type="Pfam" id="PF02803"/>
    </source>
</evidence>
<dbReference type="STRING" id="909613.UO65_1593"/>
<dbReference type="AlphaFoldDB" id="W7JAP2"/>
<dbReference type="eggNOG" id="COG0183">
    <property type="taxonomic scope" value="Bacteria"/>
</dbReference>